<sequence>MGYPPSRVVGKKISLPPDPFSGQGGQYHRADEPLSFGGQHDLNVTSGLHKSPDYLRGLVGGNASRYAQNNFFLLFPVRHWLILIRLRFQERIPVPGKGGLHRDQIPEGRLR</sequence>
<reference evidence="2" key="1">
    <citation type="submission" date="2019-08" db="EMBL/GenBank/DDBJ databases">
        <authorList>
            <person name="Kucharzyk K."/>
            <person name="Murdoch R.W."/>
            <person name="Higgins S."/>
            <person name="Loffler F."/>
        </authorList>
    </citation>
    <scope>NUCLEOTIDE SEQUENCE</scope>
</reference>
<evidence type="ECO:0000256" key="1">
    <source>
        <dbReference type="SAM" id="MobiDB-lite"/>
    </source>
</evidence>
<protein>
    <submittedName>
        <fullName evidence="2">Uncharacterized protein</fullName>
    </submittedName>
</protein>
<dbReference type="AlphaFoldDB" id="A0A645BRI0"/>
<accession>A0A645BRI0</accession>
<evidence type="ECO:0000313" key="2">
    <source>
        <dbReference type="EMBL" id="MPM67698.1"/>
    </source>
</evidence>
<dbReference type="EMBL" id="VSSQ01021838">
    <property type="protein sequence ID" value="MPM67698.1"/>
    <property type="molecule type" value="Genomic_DNA"/>
</dbReference>
<feature type="region of interest" description="Disordered" evidence="1">
    <location>
        <begin position="1"/>
        <end position="30"/>
    </location>
</feature>
<name>A0A645BRI0_9ZZZZ</name>
<comment type="caution">
    <text evidence="2">The sequence shown here is derived from an EMBL/GenBank/DDBJ whole genome shotgun (WGS) entry which is preliminary data.</text>
</comment>
<gene>
    <name evidence="2" type="ORF">SDC9_114622</name>
</gene>
<proteinExistence type="predicted"/>
<organism evidence="2">
    <name type="scientific">bioreactor metagenome</name>
    <dbReference type="NCBI Taxonomy" id="1076179"/>
    <lineage>
        <taxon>unclassified sequences</taxon>
        <taxon>metagenomes</taxon>
        <taxon>ecological metagenomes</taxon>
    </lineage>
</organism>